<dbReference type="Pfam" id="PF00355">
    <property type="entry name" value="Rieske"/>
    <property type="match status" value="1"/>
</dbReference>
<dbReference type="RefSeq" id="WP_144840814.1">
    <property type="nucleotide sequence ID" value="NZ_JBHTKI010000014.1"/>
</dbReference>
<dbReference type="InterPro" id="IPR038010">
    <property type="entry name" value="YhfW_C"/>
</dbReference>
<proteinExistence type="predicted"/>
<evidence type="ECO:0000256" key="2">
    <source>
        <dbReference type="ARBA" id="ARBA00022723"/>
    </source>
</evidence>
<organism evidence="7 8">
    <name type="scientific">Metaplanococcus flavidus</name>
    <dbReference type="NCBI Taxonomy" id="569883"/>
    <lineage>
        <taxon>Bacteria</taxon>
        <taxon>Bacillati</taxon>
        <taxon>Bacillota</taxon>
        <taxon>Bacilli</taxon>
        <taxon>Bacillales</taxon>
        <taxon>Caryophanaceae</taxon>
        <taxon>Metaplanococcus</taxon>
    </lineage>
</organism>
<keyword evidence="5" id="KW-1015">Disulfide bond</keyword>
<dbReference type="SUPFAM" id="SSF50022">
    <property type="entry name" value="ISP domain"/>
    <property type="match status" value="1"/>
</dbReference>
<dbReference type="InterPro" id="IPR005805">
    <property type="entry name" value="Rieske_Fe-S_prot_C"/>
</dbReference>
<sequence>MSNYQAANMPNVSESYWLDSTELPAFPSLQENHEADVVIIGGGISGIMTAYLLTKKGYRIALVEAGRLLNGTTGYTTAKLTAQHGLIYDQLISGEGKDTAKFYYEANAAAIEYVKKLISEKGIDCDFSEEPAYVFAEDEEQKNKVKKEADAYRELGIDGGFTEDIPLDIPNLGAVVMNQQAQFNPVKFLKPLIDEITAKGGMIFENTRISDIESSKRPVAVTNEERRVEGNHLVVCSHYPFYDKEGYYYARLSPSRSYSIAAETGKDYPGGMYVNAGQPARSLRSIQADGKKLVLAGGYGHPVGHKQNTEENYNQLYQFVDQVFGVEQVPYRWSAQDPDTLDHIPYIGKYSTETENVFVATGYRKWGMSSGVLAGQLLTDLISGTASNYEEMFSPLRPMKEPDIKKLTEESFHVGKMLAEGKAETPEGQVGDLQTDEGKVIKYDGQRAGAYRDQQGNLHVVDTACTHMGCETHWNNAERTWDCPCHGSRFSYGGEVVEGPATKPLKKLMDNENES</sequence>
<dbReference type="InterPro" id="IPR036188">
    <property type="entry name" value="FAD/NAD-bd_sf"/>
</dbReference>
<evidence type="ECO:0000256" key="1">
    <source>
        <dbReference type="ARBA" id="ARBA00022714"/>
    </source>
</evidence>
<evidence type="ECO:0000256" key="4">
    <source>
        <dbReference type="ARBA" id="ARBA00023014"/>
    </source>
</evidence>
<dbReference type="PROSITE" id="PS51296">
    <property type="entry name" value="RIESKE"/>
    <property type="match status" value="1"/>
</dbReference>
<dbReference type="Proteomes" id="UP001597109">
    <property type="component" value="Unassembled WGS sequence"/>
</dbReference>
<dbReference type="CDD" id="cd03477">
    <property type="entry name" value="Rieske_YhfW_C"/>
    <property type="match status" value="1"/>
</dbReference>
<keyword evidence="4" id="KW-0411">Iron-sulfur</keyword>
<feature type="domain" description="Rieske" evidence="6">
    <location>
        <begin position="425"/>
        <end position="515"/>
    </location>
</feature>
<dbReference type="PANTHER" id="PTHR13847:SF274">
    <property type="entry name" value="RIESKE 2FE-2S IRON-SULFUR PROTEIN YHFW-RELATED"/>
    <property type="match status" value="1"/>
</dbReference>
<evidence type="ECO:0000259" key="6">
    <source>
        <dbReference type="PROSITE" id="PS51296"/>
    </source>
</evidence>
<reference evidence="8" key="1">
    <citation type="journal article" date="2019" name="Int. J. Syst. Evol. Microbiol.">
        <title>The Global Catalogue of Microorganisms (GCM) 10K type strain sequencing project: providing services to taxonomists for standard genome sequencing and annotation.</title>
        <authorList>
            <consortium name="The Broad Institute Genomics Platform"/>
            <consortium name="The Broad Institute Genome Sequencing Center for Infectious Disease"/>
            <person name="Wu L."/>
            <person name="Ma J."/>
        </authorList>
    </citation>
    <scope>NUCLEOTIDE SEQUENCE [LARGE SCALE GENOMIC DNA]</scope>
    <source>
        <strain evidence="8">CCUG 56756</strain>
    </source>
</reference>
<keyword evidence="2" id="KW-0479">Metal-binding</keyword>
<comment type="caution">
    <text evidence="7">The sequence shown here is derived from an EMBL/GenBank/DDBJ whole genome shotgun (WGS) entry which is preliminary data.</text>
</comment>
<evidence type="ECO:0000313" key="7">
    <source>
        <dbReference type="EMBL" id="MFD1031909.1"/>
    </source>
</evidence>
<dbReference type="EMBL" id="JBHTKI010000014">
    <property type="protein sequence ID" value="MFD1031909.1"/>
    <property type="molecule type" value="Genomic_DNA"/>
</dbReference>
<dbReference type="Gene3D" id="2.102.10.10">
    <property type="entry name" value="Rieske [2Fe-2S] iron-sulphur domain"/>
    <property type="match status" value="1"/>
</dbReference>
<protein>
    <submittedName>
        <fullName evidence="7">FAD-dependent oxidoreductase</fullName>
    </submittedName>
</protein>
<dbReference type="Gene3D" id="3.30.9.10">
    <property type="entry name" value="D-Amino Acid Oxidase, subunit A, domain 2"/>
    <property type="match status" value="1"/>
</dbReference>
<dbReference type="SUPFAM" id="SSF51905">
    <property type="entry name" value="FAD/NAD(P)-binding domain"/>
    <property type="match status" value="1"/>
</dbReference>
<dbReference type="Gene3D" id="3.50.50.60">
    <property type="entry name" value="FAD/NAD(P)-binding domain"/>
    <property type="match status" value="1"/>
</dbReference>
<dbReference type="InterPro" id="IPR017941">
    <property type="entry name" value="Rieske_2Fe-2S"/>
</dbReference>
<evidence type="ECO:0000256" key="5">
    <source>
        <dbReference type="ARBA" id="ARBA00023157"/>
    </source>
</evidence>
<accession>A0ABW3LC61</accession>
<name>A0ABW3LC61_9BACL</name>
<gene>
    <name evidence="7" type="ORF">ACFQ1X_10755</name>
</gene>
<keyword evidence="1" id="KW-0001">2Fe-2S</keyword>
<dbReference type="PANTHER" id="PTHR13847">
    <property type="entry name" value="SARCOSINE DEHYDROGENASE-RELATED"/>
    <property type="match status" value="1"/>
</dbReference>
<keyword evidence="8" id="KW-1185">Reference proteome</keyword>
<evidence type="ECO:0000256" key="3">
    <source>
        <dbReference type="ARBA" id="ARBA00023004"/>
    </source>
</evidence>
<keyword evidence="3" id="KW-0408">Iron</keyword>
<dbReference type="InterPro" id="IPR006076">
    <property type="entry name" value="FAD-dep_OxRdtase"/>
</dbReference>
<evidence type="ECO:0000313" key="8">
    <source>
        <dbReference type="Proteomes" id="UP001597109"/>
    </source>
</evidence>
<dbReference type="PRINTS" id="PR00162">
    <property type="entry name" value="RIESKE"/>
</dbReference>
<dbReference type="Pfam" id="PF01266">
    <property type="entry name" value="DAO"/>
    <property type="match status" value="1"/>
</dbReference>
<dbReference type="InterPro" id="IPR036922">
    <property type="entry name" value="Rieske_2Fe-2S_sf"/>
</dbReference>